<proteinExistence type="predicted"/>
<dbReference type="OrthoDB" id="10067079at2759"/>
<feature type="region of interest" description="Disordered" evidence="1">
    <location>
        <begin position="1"/>
        <end position="23"/>
    </location>
</feature>
<reference evidence="3" key="1">
    <citation type="submission" date="2019-07" db="EMBL/GenBank/DDBJ databases">
        <title>De Novo Assembly of kiwifruit Actinidia rufa.</title>
        <authorList>
            <person name="Sugita-Konishi S."/>
            <person name="Sato K."/>
            <person name="Mori E."/>
            <person name="Abe Y."/>
            <person name="Kisaki G."/>
            <person name="Hamano K."/>
            <person name="Suezawa K."/>
            <person name="Otani M."/>
            <person name="Fukuda T."/>
            <person name="Manabe T."/>
            <person name="Gomi K."/>
            <person name="Tabuchi M."/>
            <person name="Akimitsu K."/>
            <person name="Kataoka I."/>
        </authorList>
    </citation>
    <scope>NUCLEOTIDE SEQUENCE [LARGE SCALE GENOMIC DNA]</scope>
    <source>
        <strain evidence="3">cv. Fuchu</strain>
    </source>
</reference>
<gene>
    <name evidence="2" type="ORF">Acr_00g0018390</name>
</gene>
<evidence type="ECO:0000256" key="1">
    <source>
        <dbReference type="SAM" id="MobiDB-lite"/>
    </source>
</evidence>
<keyword evidence="3" id="KW-1185">Reference proteome</keyword>
<evidence type="ECO:0000313" key="2">
    <source>
        <dbReference type="EMBL" id="GFS31623.1"/>
    </source>
</evidence>
<accession>A0A7J0DBG0</accession>
<sequence>MSLGRTPPAANGDMRMVPVPDRMSISPALPPSRRVLRWPDLTRLSSTCRPCLIPRKKTLRLSFAGSLSKSQFASATHPAAPPVLAPATFIRYPWMFIS</sequence>
<dbReference type="EMBL" id="BJWL01000148">
    <property type="protein sequence ID" value="GFS31623.1"/>
    <property type="molecule type" value="Genomic_DNA"/>
</dbReference>
<dbReference type="AlphaFoldDB" id="A0A7J0DBG0"/>
<name>A0A7J0DBG0_9ERIC</name>
<organism evidence="2 3">
    <name type="scientific">Actinidia rufa</name>
    <dbReference type="NCBI Taxonomy" id="165716"/>
    <lineage>
        <taxon>Eukaryota</taxon>
        <taxon>Viridiplantae</taxon>
        <taxon>Streptophyta</taxon>
        <taxon>Embryophyta</taxon>
        <taxon>Tracheophyta</taxon>
        <taxon>Spermatophyta</taxon>
        <taxon>Magnoliopsida</taxon>
        <taxon>eudicotyledons</taxon>
        <taxon>Gunneridae</taxon>
        <taxon>Pentapetalae</taxon>
        <taxon>asterids</taxon>
        <taxon>Ericales</taxon>
        <taxon>Actinidiaceae</taxon>
        <taxon>Actinidia</taxon>
    </lineage>
</organism>
<comment type="caution">
    <text evidence="2">The sequence shown here is derived from an EMBL/GenBank/DDBJ whole genome shotgun (WGS) entry which is preliminary data.</text>
</comment>
<evidence type="ECO:0000313" key="3">
    <source>
        <dbReference type="Proteomes" id="UP000585474"/>
    </source>
</evidence>
<protein>
    <submittedName>
        <fullName evidence="2">Uncharacterized protein</fullName>
    </submittedName>
</protein>
<dbReference type="Proteomes" id="UP000585474">
    <property type="component" value="Unassembled WGS sequence"/>
</dbReference>